<reference evidence="1 2" key="1">
    <citation type="submission" date="2014-04" db="EMBL/GenBank/DDBJ databases">
        <title>Evolutionary Origins and Diversification of the Mycorrhizal Mutualists.</title>
        <authorList>
            <consortium name="DOE Joint Genome Institute"/>
            <consortium name="Mycorrhizal Genomics Consortium"/>
            <person name="Kohler A."/>
            <person name="Kuo A."/>
            <person name="Nagy L.G."/>
            <person name="Floudas D."/>
            <person name="Copeland A."/>
            <person name="Barry K.W."/>
            <person name="Cichocki N."/>
            <person name="Veneault-Fourrey C."/>
            <person name="LaButti K."/>
            <person name="Lindquist E.A."/>
            <person name="Lipzen A."/>
            <person name="Lundell T."/>
            <person name="Morin E."/>
            <person name="Murat C."/>
            <person name="Riley R."/>
            <person name="Ohm R."/>
            <person name="Sun H."/>
            <person name="Tunlid A."/>
            <person name="Henrissat B."/>
            <person name="Grigoriev I.V."/>
            <person name="Hibbett D.S."/>
            <person name="Martin F."/>
        </authorList>
    </citation>
    <scope>NUCLEOTIDE SEQUENCE [LARGE SCALE GENOMIC DNA]</scope>
    <source>
        <strain evidence="1 2">Koide BX008</strain>
    </source>
</reference>
<protein>
    <submittedName>
        <fullName evidence="1">Uncharacterized protein</fullName>
    </submittedName>
</protein>
<organism evidence="1 2">
    <name type="scientific">Amanita muscaria (strain Koide BX008)</name>
    <dbReference type="NCBI Taxonomy" id="946122"/>
    <lineage>
        <taxon>Eukaryota</taxon>
        <taxon>Fungi</taxon>
        <taxon>Dikarya</taxon>
        <taxon>Basidiomycota</taxon>
        <taxon>Agaricomycotina</taxon>
        <taxon>Agaricomycetes</taxon>
        <taxon>Agaricomycetidae</taxon>
        <taxon>Agaricales</taxon>
        <taxon>Pluteineae</taxon>
        <taxon>Amanitaceae</taxon>
        <taxon>Amanita</taxon>
    </lineage>
</organism>
<dbReference type="Proteomes" id="UP000054549">
    <property type="component" value="Unassembled WGS sequence"/>
</dbReference>
<gene>
    <name evidence="1" type="ORF">M378DRAFT_154724</name>
</gene>
<dbReference type="HOGENOM" id="CLU_2922103_0_0_1"/>
<proteinExistence type="predicted"/>
<dbReference type="AlphaFoldDB" id="A0A0C2XPT8"/>
<name>A0A0C2XPT8_AMAMK</name>
<sequence length="61" mass="6882">MSLFAFASRRRGGCLALGSLLTPRRKSRLPRVSHLLLLTLLPPAHPHDETRWHPKPHPIAT</sequence>
<dbReference type="InParanoid" id="A0A0C2XPT8"/>
<evidence type="ECO:0000313" key="1">
    <source>
        <dbReference type="EMBL" id="KIL71223.1"/>
    </source>
</evidence>
<evidence type="ECO:0000313" key="2">
    <source>
        <dbReference type="Proteomes" id="UP000054549"/>
    </source>
</evidence>
<dbReference type="EMBL" id="KN818222">
    <property type="protein sequence ID" value="KIL71223.1"/>
    <property type="molecule type" value="Genomic_DNA"/>
</dbReference>
<keyword evidence="2" id="KW-1185">Reference proteome</keyword>
<accession>A0A0C2XPT8</accession>